<comment type="caution">
    <text evidence="2">The sequence shown here is derived from an EMBL/GenBank/DDBJ whole genome shotgun (WGS) entry which is preliminary data.</text>
</comment>
<feature type="domain" description="DUF1508" evidence="1">
    <location>
        <begin position="65"/>
        <end position="110"/>
    </location>
</feature>
<dbReference type="Gene3D" id="2.30.29.80">
    <property type="match status" value="1"/>
</dbReference>
<dbReference type="InterPro" id="IPR010879">
    <property type="entry name" value="DUF1508"/>
</dbReference>
<organism evidence="2 3">
    <name type="scientific">Raoultibacter massiliensis</name>
    <dbReference type="NCBI Taxonomy" id="1852371"/>
    <lineage>
        <taxon>Bacteria</taxon>
        <taxon>Bacillati</taxon>
        <taxon>Actinomycetota</taxon>
        <taxon>Coriobacteriia</taxon>
        <taxon>Eggerthellales</taxon>
        <taxon>Eggerthellaceae</taxon>
        <taxon>Raoultibacter</taxon>
    </lineage>
</organism>
<sequence>MESGTFELTQVGANKRFVIHVKDEEGALLLKSQYRELKPMCLNEISWIRIAGAKDNLYEFLETEDGSLYFSLHAADAHVLGTSPFYETVVDRDKAVASLKRIAATAEVRDSTPDDDLTTRVHDVLQSYAREAMARA</sequence>
<dbReference type="Proteomes" id="UP001487305">
    <property type="component" value="Unassembled WGS sequence"/>
</dbReference>
<dbReference type="PANTHER" id="PTHR40606">
    <property type="match status" value="1"/>
</dbReference>
<proteinExistence type="predicted"/>
<protein>
    <submittedName>
        <fullName evidence="2">YegP family protein</fullName>
    </submittedName>
</protein>
<keyword evidence="3" id="KW-1185">Reference proteome</keyword>
<evidence type="ECO:0000259" key="1">
    <source>
        <dbReference type="Pfam" id="PF07411"/>
    </source>
</evidence>
<accession>A0ABV1J998</accession>
<reference evidence="2 3" key="1">
    <citation type="submission" date="2024-04" db="EMBL/GenBank/DDBJ databases">
        <title>Human intestinal bacterial collection.</title>
        <authorList>
            <person name="Pauvert C."/>
            <person name="Hitch T.C.A."/>
            <person name="Clavel T."/>
        </authorList>
    </citation>
    <scope>NUCLEOTIDE SEQUENCE [LARGE SCALE GENOMIC DNA]</scope>
    <source>
        <strain evidence="2 3">CLA-KB-H42</strain>
    </source>
</reference>
<dbReference type="RefSeq" id="WP_102375430.1">
    <property type="nucleotide sequence ID" value="NZ_JBBNOP010000001.1"/>
</dbReference>
<evidence type="ECO:0000313" key="3">
    <source>
        <dbReference type="Proteomes" id="UP001487305"/>
    </source>
</evidence>
<name>A0ABV1J998_9ACTN</name>
<dbReference type="InterPro" id="IPR051141">
    <property type="entry name" value="UPF0339_domain"/>
</dbReference>
<dbReference type="SUPFAM" id="SSF160113">
    <property type="entry name" value="YegP-like"/>
    <property type="match status" value="1"/>
</dbReference>
<dbReference type="EMBL" id="JBBNOP010000001">
    <property type="protein sequence ID" value="MEQ3361649.1"/>
    <property type="molecule type" value="Genomic_DNA"/>
</dbReference>
<dbReference type="InterPro" id="IPR036913">
    <property type="entry name" value="YegP-like_sf"/>
</dbReference>
<gene>
    <name evidence="2" type="ORF">AAA083_01525</name>
</gene>
<evidence type="ECO:0000313" key="2">
    <source>
        <dbReference type="EMBL" id="MEQ3361649.1"/>
    </source>
</evidence>
<dbReference type="PANTHER" id="PTHR40606:SF1">
    <property type="entry name" value="UPF0339 PROTEIN YEGP"/>
    <property type="match status" value="1"/>
</dbReference>
<dbReference type="Pfam" id="PF07411">
    <property type="entry name" value="DUF1508"/>
    <property type="match status" value="1"/>
</dbReference>